<dbReference type="WBParaSite" id="EVEC_0000269801-mRNA-1">
    <property type="protein sequence ID" value="EVEC_0000269801-mRNA-1"/>
    <property type="gene ID" value="EVEC_0000269801"/>
</dbReference>
<dbReference type="Proteomes" id="UP000274131">
    <property type="component" value="Unassembled WGS sequence"/>
</dbReference>
<dbReference type="InterPro" id="IPR011333">
    <property type="entry name" value="SKP1/BTB/POZ_sf"/>
</dbReference>
<dbReference type="EMBL" id="UXUI01007374">
    <property type="protein sequence ID" value="VDD87263.1"/>
    <property type="molecule type" value="Genomic_DNA"/>
</dbReference>
<dbReference type="PANTHER" id="PTHR11145">
    <property type="entry name" value="BTB/POZ DOMAIN-CONTAINING ADAPTER FOR CUL3-MEDIATED RHOA DEGRADATION PROTEIN FAMILY MEMBER"/>
    <property type="match status" value="1"/>
</dbReference>
<evidence type="ECO:0000313" key="2">
    <source>
        <dbReference type="EMBL" id="VDD87263.1"/>
    </source>
</evidence>
<dbReference type="Gene3D" id="3.30.710.10">
    <property type="entry name" value="Potassium Channel Kv1.1, Chain A"/>
    <property type="match status" value="1"/>
</dbReference>
<dbReference type="AlphaFoldDB" id="A0A0N4UYN4"/>
<dbReference type="CDD" id="cd18316">
    <property type="entry name" value="BTB_POZ_KCTD-like"/>
    <property type="match status" value="1"/>
</dbReference>
<dbReference type="SMART" id="SM00225">
    <property type="entry name" value="BTB"/>
    <property type="match status" value="1"/>
</dbReference>
<evidence type="ECO:0000313" key="4">
    <source>
        <dbReference type="WBParaSite" id="EVEC_0000269801-mRNA-1"/>
    </source>
</evidence>
<protein>
    <submittedName>
        <fullName evidence="4">BTB domain-containing protein</fullName>
    </submittedName>
</protein>
<dbReference type="Pfam" id="PF02214">
    <property type="entry name" value="BTB_2"/>
    <property type="match status" value="1"/>
</dbReference>
<accession>A0A0N4UYN4</accession>
<dbReference type="GO" id="GO:0051260">
    <property type="term" value="P:protein homooligomerization"/>
    <property type="evidence" value="ECO:0007669"/>
    <property type="project" value="InterPro"/>
</dbReference>
<evidence type="ECO:0000259" key="1">
    <source>
        <dbReference type="SMART" id="SM00225"/>
    </source>
</evidence>
<reference evidence="2 3" key="2">
    <citation type="submission" date="2018-10" db="EMBL/GenBank/DDBJ databases">
        <authorList>
            <consortium name="Pathogen Informatics"/>
        </authorList>
    </citation>
    <scope>NUCLEOTIDE SEQUENCE [LARGE SCALE GENOMIC DNA]</scope>
</reference>
<dbReference type="InterPro" id="IPR000210">
    <property type="entry name" value="BTB/POZ_dom"/>
</dbReference>
<dbReference type="STRING" id="51028.A0A0N4UYN4"/>
<gene>
    <name evidence="2" type="ORF">EVEC_LOCUS2406</name>
</gene>
<sequence length="213" mass="24730">MPLNRIRFNVGGSVFETTDETLNRIDGTMLKALCQENWADSKKEEIFIDRDPTHFRLILNFLRDGASALPVNEKDLVEIEREADFYGVAELARACRNHLEEVNLGNEVKWKPEAVEYYWRSFVRFWVDDSLILPFTYERNGHMLAKCIACDEIQEPKCSYKYDIPEDTWRAMAHHMLYMCGTVTQLIGDSCCVVQWSNGRIIHVPLSALMKIC</sequence>
<feature type="domain" description="BTB" evidence="1">
    <location>
        <begin position="4"/>
        <end position="103"/>
    </location>
</feature>
<dbReference type="InterPro" id="IPR003131">
    <property type="entry name" value="T1-type_BTB"/>
</dbReference>
<keyword evidence="3" id="KW-1185">Reference proteome</keyword>
<proteinExistence type="predicted"/>
<organism evidence="4">
    <name type="scientific">Enterobius vermicularis</name>
    <name type="common">Human pinworm</name>
    <dbReference type="NCBI Taxonomy" id="51028"/>
    <lineage>
        <taxon>Eukaryota</taxon>
        <taxon>Metazoa</taxon>
        <taxon>Ecdysozoa</taxon>
        <taxon>Nematoda</taxon>
        <taxon>Chromadorea</taxon>
        <taxon>Rhabditida</taxon>
        <taxon>Spirurina</taxon>
        <taxon>Oxyuridomorpha</taxon>
        <taxon>Oxyuroidea</taxon>
        <taxon>Oxyuridae</taxon>
        <taxon>Enterobius</taxon>
    </lineage>
</organism>
<name>A0A0N4UYN4_ENTVE</name>
<dbReference type="SUPFAM" id="SSF54695">
    <property type="entry name" value="POZ domain"/>
    <property type="match status" value="1"/>
</dbReference>
<evidence type="ECO:0000313" key="3">
    <source>
        <dbReference type="Proteomes" id="UP000274131"/>
    </source>
</evidence>
<dbReference type="OrthoDB" id="2414723at2759"/>
<reference evidence="4" key="1">
    <citation type="submission" date="2017-02" db="UniProtKB">
        <authorList>
            <consortium name="WormBaseParasite"/>
        </authorList>
    </citation>
    <scope>IDENTIFICATION</scope>
</reference>
<dbReference type="InterPro" id="IPR045068">
    <property type="entry name" value="BACURD1-3"/>
</dbReference>
<dbReference type="PANTHER" id="PTHR11145:SF12">
    <property type="entry name" value="BTB DOMAIN-CONTAINING PROTEIN"/>
    <property type="match status" value="1"/>
</dbReference>